<gene>
    <name evidence="3" type="ORF">H0267_13855</name>
</gene>
<dbReference type="SUPFAM" id="SSF109604">
    <property type="entry name" value="HD-domain/PDEase-like"/>
    <property type="match status" value="1"/>
</dbReference>
<protein>
    <submittedName>
        <fullName evidence="3">HD domain-containing protein</fullName>
    </submittedName>
</protein>
<dbReference type="Gene3D" id="1.10.3210.10">
    <property type="entry name" value="Hypothetical protein af1432"/>
    <property type="match status" value="1"/>
</dbReference>
<dbReference type="NCBIfam" id="TIGR00277">
    <property type="entry name" value="HDIG"/>
    <property type="match status" value="1"/>
</dbReference>
<dbReference type="InterPro" id="IPR003607">
    <property type="entry name" value="HD/PDEase_dom"/>
</dbReference>
<dbReference type="InterPro" id="IPR037522">
    <property type="entry name" value="HD_GYP_dom"/>
</dbReference>
<dbReference type="PROSITE" id="PS51832">
    <property type="entry name" value="HD_GYP"/>
    <property type="match status" value="1"/>
</dbReference>
<dbReference type="Proteomes" id="UP000614490">
    <property type="component" value="Unassembled WGS sequence"/>
</dbReference>
<reference evidence="3 4" key="1">
    <citation type="journal article" date="2005" name="Int. J. Syst. Evol. Microbiol.">
        <title>Halobacillus yeomjeoni sp. nov., isolated from a marine solar saltern in Korea.</title>
        <authorList>
            <person name="Yoon J.H."/>
            <person name="Kang S.J."/>
            <person name="Lee C.H."/>
            <person name="Oh H.W."/>
            <person name="Oh T.K."/>
        </authorList>
    </citation>
    <scope>NUCLEOTIDE SEQUENCE [LARGE SCALE GENOMIC DNA]</scope>
    <source>
        <strain evidence="3 4">KCTC 3957</strain>
    </source>
</reference>
<feature type="domain" description="HD-GYP" evidence="2">
    <location>
        <begin position="112"/>
        <end position="300"/>
    </location>
</feature>
<sequence length="300" mass="34782">MTFSIGRSGEHLEQVKFGHFDISLLSRGGGTEVMVQTITKDHMFYVYPSDNPNVMEFFYILKGEMVCEWEGEKITLGQGDYYTAYNLKEAVHFTTLSDVVYLWVITEPTFYQLSEEVTNLKKVVDEVEKKDRYTYKHSERVAEYAIKIAKKLRLPKERLEQLYLSSILHDIGKIHTPIEVLNKPGRLTDEEFNIIKRHPIDGAEMVKGLYHEEISKIILQHHERLNGTGYPNRVKGEDILFEAKIIAVSDTFDAMTEDRAYRKALTAQFALDELKKLKGTHYDPEVVDAFEHILIEEKKV</sequence>
<dbReference type="CDD" id="cd00077">
    <property type="entry name" value="HDc"/>
    <property type="match status" value="1"/>
</dbReference>
<organism evidence="3 4">
    <name type="scientific">Halobacillus yeomjeoni</name>
    <dbReference type="NCBI Taxonomy" id="311194"/>
    <lineage>
        <taxon>Bacteria</taxon>
        <taxon>Bacillati</taxon>
        <taxon>Bacillota</taxon>
        <taxon>Bacilli</taxon>
        <taxon>Bacillales</taxon>
        <taxon>Bacillaceae</taxon>
        <taxon>Halobacillus</taxon>
    </lineage>
</organism>
<dbReference type="Pfam" id="PF13487">
    <property type="entry name" value="HD_5"/>
    <property type="match status" value="1"/>
</dbReference>
<dbReference type="PROSITE" id="PS51831">
    <property type="entry name" value="HD"/>
    <property type="match status" value="1"/>
</dbReference>
<dbReference type="EMBL" id="JADZSC010000003">
    <property type="protein sequence ID" value="MBH0231308.1"/>
    <property type="molecule type" value="Genomic_DNA"/>
</dbReference>
<dbReference type="SUPFAM" id="SSF51182">
    <property type="entry name" value="RmlC-like cupins"/>
    <property type="match status" value="1"/>
</dbReference>
<evidence type="ECO:0000313" key="4">
    <source>
        <dbReference type="Proteomes" id="UP000614490"/>
    </source>
</evidence>
<evidence type="ECO:0000259" key="1">
    <source>
        <dbReference type="PROSITE" id="PS51831"/>
    </source>
</evidence>
<dbReference type="InterPro" id="IPR014710">
    <property type="entry name" value="RmlC-like_jellyroll"/>
</dbReference>
<accession>A0A931HXJ2</accession>
<name>A0A931HXJ2_9BACI</name>
<dbReference type="InterPro" id="IPR006675">
    <property type="entry name" value="HDIG_dom"/>
</dbReference>
<comment type="caution">
    <text evidence="3">The sequence shown here is derived from an EMBL/GenBank/DDBJ whole genome shotgun (WGS) entry which is preliminary data.</text>
</comment>
<feature type="domain" description="HD" evidence="1">
    <location>
        <begin position="134"/>
        <end position="255"/>
    </location>
</feature>
<dbReference type="Gene3D" id="2.60.120.10">
    <property type="entry name" value="Jelly Rolls"/>
    <property type="match status" value="1"/>
</dbReference>
<proteinExistence type="predicted"/>
<dbReference type="AlphaFoldDB" id="A0A931HXJ2"/>
<dbReference type="PANTHER" id="PTHR43155">
    <property type="entry name" value="CYCLIC DI-GMP PHOSPHODIESTERASE PA4108-RELATED"/>
    <property type="match status" value="1"/>
</dbReference>
<dbReference type="InterPro" id="IPR011051">
    <property type="entry name" value="RmlC_Cupin_sf"/>
</dbReference>
<evidence type="ECO:0000259" key="2">
    <source>
        <dbReference type="PROSITE" id="PS51832"/>
    </source>
</evidence>
<evidence type="ECO:0000313" key="3">
    <source>
        <dbReference type="EMBL" id="MBH0231308.1"/>
    </source>
</evidence>
<keyword evidence="4" id="KW-1185">Reference proteome</keyword>
<dbReference type="InterPro" id="IPR006674">
    <property type="entry name" value="HD_domain"/>
</dbReference>
<dbReference type="SMART" id="SM00471">
    <property type="entry name" value="HDc"/>
    <property type="match status" value="1"/>
</dbReference>